<feature type="compositionally biased region" description="Low complexity" evidence="1">
    <location>
        <begin position="239"/>
        <end position="255"/>
    </location>
</feature>
<dbReference type="Pfam" id="PF13413">
    <property type="entry name" value="HTH_25"/>
    <property type="match status" value="1"/>
</dbReference>
<feature type="region of interest" description="Disordered" evidence="1">
    <location>
        <begin position="456"/>
        <end position="505"/>
    </location>
</feature>
<feature type="region of interest" description="Disordered" evidence="1">
    <location>
        <begin position="83"/>
        <end position="133"/>
    </location>
</feature>
<evidence type="ECO:0000256" key="1">
    <source>
        <dbReference type="SAM" id="MobiDB-lite"/>
    </source>
</evidence>
<dbReference type="EMBL" id="JASJEX010000001">
    <property type="protein sequence ID" value="MDJ1128984.1"/>
    <property type="molecule type" value="Genomic_DNA"/>
</dbReference>
<feature type="compositionally biased region" description="Low complexity" evidence="1">
    <location>
        <begin position="185"/>
        <end position="206"/>
    </location>
</feature>
<evidence type="ECO:0000313" key="3">
    <source>
        <dbReference type="EMBL" id="MDJ1128984.1"/>
    </source>
</evidence>
<organism evidence="3 4">
    <name type="scientific">Kribbibacterium absianum</name>
    <dbReference type="NCBI Taxonomy" id="3044210"/>
    <lineage>
        <taxon>Bacteria</taxon>
        <taxon>Bacillati</taxon>
        <taxon>Actinomycetota</taxon>
        <taxon>Coriobacteriia</taxon>
        <taxon>Coriobacteriales</taxon>
        <taxon>Kribbibacteriaceae</taxon>
        <taxon>Kribbibacterium</taxon>
    </lineage>
</organism>
<accession>A0ABT6ZIX0</accession>
<gene>
    <name evidence="3" type="ORF">QJ043_02655</name>
</gene>
<proteinExistence type="predicted"/>
<feature type="transmembrane region" description="Helical" evidence="2">
    <location>
        <begin position="303"/>
        <end position="322"/>
    </location>
</feature>
<keyword evidence="4" id="KW-1185">Reference proteome</keyword>
<dbReference type="Gene3D" id="1.10.260.40">
    <property type="entry name" value="lambda repressor-like DNA-binding domains"/>
    <property type="match status" value="1"/>
</dbReference>
<feature type="compositionally biased region" description="Low complexity" evidence="1">
    <location>
        <begin position="331"/>
        <end position="375"/>
    </location>
</feature>
<dbReference type="Proteomes" id="UP001431693">
    <property type="component" value="Unassembled WGS sequence"/>
</dbReference>
<dbReference type="PANTHER" id="PTHR34475">
    <property type="match status" value="1"/>
</dbReference>
<sequence length="505" mass="53110">MSRPRFSEFLSNRRRQLGLSIAQAARVLKLKDQVLVAFEEGDWDRIPRAGYAQGMLSSYARYLGLNPREVIDLFQEDLHAYNAGSQSRRRSSSRSDAYGDDPLYELPNTTASSPRAHTPGPGTDKDLYGSAGPAGSIVSGNSVSGTYLNNGTPLVSGRAAGYSERYLAENGGIPGEQGETRRYTSRSARTTSRNGSQRTGQRQQPQRGRRAQDNARRLPSSEIQTRRASSFDDDLRYDQASGYESASSSQGRSASHNIARPDRPNVRRRPSAQQRAWAASSKPPKSGVAGVIEAWFSDQRRTMLTVFVLVAVVLIVIITFSVRSCVAQDTSTAKADTTTAVTTTTTTTSSNGTSTETGTEGSSASKDTDAASADKQAADAKKPVTADVKVADGAVAWIEVLNGGKSLVAGTQTGPWEESYTVDGSLTVRTDDPTDVTVTANGDPVKFETMVSGIGTATVEGPSADDAGATSDGADTSGADQASGSGSDASSASGSDSGTSSTTTS</sequence>
<feature type="region of interest" description="Disordered" evidence="1">
    <location>
        <begin position="169"/>
        <end position="286"/>
    </location>
</feature>
<keyword evidence="2" id="KW-1133">Transmembrane helix</keyword>
<protein>
    <submittedName>
        <fullName evidence="3">Helix-turn-helix transcriptional regulator</fullName>
    </submittedName>
</protein>
<dbReference type="RefSeq" id="WP_283712620.1">
    <property type="nucleotide sequence ID" value="NZ_JASJEW010000001.1"/>
</dbReference>
<comment type="caution">
    <text evidence="3">The sequence shown here is derived from an EMBL/GenBank/DDBJ whole genome shotgun (WGS) entry which is preliminary data.</text>
</comment>
<evidence type="ECO:0000256" key="2">
    <source>
        <dbReference type="SAM" id="Phobius"/>
    </source>
</evidence>
<feature type="compositionally biased region" description="Low complexity" evidence="1">
    <location>
        <begin position="464"/>
        <end position="505"/>
    </location>
</feature>
<dbReference type="PANTHER" id="PTHR34475:SF1">
    <property type="entry name" value="CYTOSKELETON PROTEIN RODZ"/>
    <property type="match status" value="1"/>
</dbReference>
<reference evidence="3" key="1">
    <citation type="submission" date="2023-05" db="EMBL/GenBank/DDBJ databases">
        <title>[olsenella] sp. nov., isolated from a pig farm feces dump.</title>
        <authorList>
            <person name="Chang Y.-H."/>
        </authorList>
    </citation>
    <scope>NUCLEOTIDE SEQUENCE</scope>
    <source>
        <strain evidence="3">YH-ols2217</strain>
    </source>
</reference>
<keyword evidence="2" id="KW-0812">Transmembrane</keyword>
<keyword evidence="2" id="KW-0472">Membrane</keyword>
<name>A0ABT6ZIX0_9ACTN</name>
<feature type="region of interest" description="Disordered" evidence="1">
    <location>
        <begin position="331"/>
        <end position="384"/>
    </location>
</feature>
<evidence type="ECO:0000313" key="4">
    <source>
        <dbReference type="Proteomes" id="UP001431693"/>
    </source>
</evidence>
<dbReference type="InterPro" id="IPR050400">
    <property type="entry name" value="Bact_Cytoskel_RodZ"/>
</dbReference>
<dbReference type="InterPro" id="IPR010982">
    <property type="entry name" value="Lambda_DNA-bd_dom_sf"/>
</dbReference>